<name>A0ABW6W9Z1_9ACTN</name>
<keyword evidence="2" id="KW-0624">Polysaccharide degradation</keyword>
<evidence type="ECO:0000313" key="4">
    <source>
        <dbReference type="EMBL" id="MFF5289140.1"/>
    </source>
</evidence>
<comment type="caution">
    <text evidence="4">The sequence shown here is derived from an EMBL/GenBank/DDBJ whole genome shotgun (WGS) entry which is preliminary data.</text>
</comment>
<proteinExistence type="predicted"/>
<dbReference type="InterPro" id="IPR036116">
    <property type="entry name" value="FN3_sf"/>
</dbReference>
<keyword evidence="5" id="KW-1185">Reference proteome</keyword>
<evidence type="ECO:0000256" key="1">
    <source>
        <dbReference type="ARBA" id="ARBA00023295"/>
    </source>
</evidence>
<reference evidence="4 5" key="1">
    <citation type="submission" date="2024-10" db="EMBL/GenBank/DDBJ databases">
        <title>The Natural Products Discovery Center: Release of the First 8490 Sequenced Strains for Exploring Actinobacteria Biosynthetic Diversity.</title>
        <authorList>
            <person name="Kalkreuter E."/>
            <person name="Kautsar S.A."/>
            <person name="Yang D."/>
            <person name="Bader C.D."/>
            <person name="Teijaro C.N."/>
            <person name="Fluegel L."/>
            <person name="Davis C.M."/>
            <person name="Simpson J.R."/>
            <person name="Lauterbach L."/>
            <person name="Steele A.D."/>
            <person name="Gui C."/>
            <person name="Meng S."/>
            <person name="Li G."/>
            <person name="Viehrig K."/>
            <person name="Ye F."/>
            <person name="Su P."/>
            <person name="Kiefer A.F."/>
            <person name="Nichols A."/>
            <person name="Cepeda A.J."/>
            <person name="Yan W."/>
            <person name="Fan B."/>
            <person name="Jiang Y."/>
            <person name="Adhikari A."/>
            <person name="Zheng C.-J."/>
            <person name="Schuster L."/>
            <person name="Cowan T.M."/>
            <person name="Smanski M.J."/>
            <person name="Chevrette M.G."/>
            <person name="De Carvalho L.P.S."/>
            <person name="Shen B."/>
        </authorList>
    </citation>
    <scope>NUCLEOTIDE SEQUENCE [LARGE SCALE GENOMIC DNA]</scope>
    <source>
        <strain evidence="4 5">NPDC000087</strain>
    </source>
</reference>
<evidence type="ECO:0000256" key="2">
    <source>
        <dbReference type="ARBA" id="ARBA00023326"/>
    </source>
</evidence>
<dbReference type="Proteomes" id="UP001602245">
    <property type="component" value="Unassembled WGS sequence"/>
</dbReference>
<keyword evidence="1" id="KW-0326">Glycosidase</keyword>
<dbReference type="InterPro" id="IPR058691">
    <property type="entry name" value="Fn3_SaeA_1st"/>
</dbReference>
<protein>
    <recommendedName>
        <fullName evidence="3">Fibronectin type-III domain-containing protein</fullName>
    </recommendedName>
</protein>
<dbReference type="SUPFAM" id="SSF49265">
    <property type="entry name" value="Fibronectin type III"/>
    <property type="match status" value="1"/>
</dbReference>
<keyword evidence="1" id="KW-0378">Hydrolase</keyword>
<organism evidence="4 5">
    <name type="scientific">Paractinoplanes globisporus</name>
    <dbReference type="NCBI Taxonomy" id="113565"/>
    <lineage>
        <taxon>Bacteria</taxon>
        <taxon>Bacillati</taxon>
        <taxon>Actinomycetota</taxon>
        <taxon>Actinomycetes</taxon>
        <taxon>Micromonosporales</taxon>
        <taxon>Micromonosporaceae</taxon>
        <taxon>Paractinoplanes</taxon>
    </lineage>
</organism>
<dbReference type="RefSeq" id="WP_026205238.1">
    <property type="nucleotide sequence ID" value="NZ_JBIAZU010000001.1"/>
</dbReference>
<dbReference type="Pfam" id="PF25832">
    <property type="entry name" value="Fn3_SaeA_2nd"/>
    <property type="match status" value="1"/>
</dbReference>
<feature type="domain" description="Fibronectin type-III" evidence="3">
    <location>
        <begin position="396"/>
        <end position="492"/>
    </location>
</feature>
<dbReference type="InterPro" id="IPR003961">
    <property type="entry name" value="FN3_dom"/>
</dbReference>
<sequence length="879" mass="92428">MSKDWEDDYKARVLDPARRAGNALPQDLFARYGITGAHQDEAGFEARVRETVKYWNRLVNTKVYKPLAEALLTAHKELGTTNVLNLGDFTRLRDEARARAAQRLSGWIATVAAGIPCVTLATLAHFVQLGGGLLTDADVRKALADGGVKLIDPDWDVPSQAPVPAAAAVPRNLHMLGLRISPQVIFSAADFGAGFRLKDGFRLTGGSGSRLTADLMHEAKREQAKRPHDTRKTATETVLTTMLTADRMGALDRLVRWEAAEIVRSALGNGLPPMLAADGLIELGLDRGEALELAVTLAAGPGRGAGPEDDANALIAAELSAGRLRAAQAELAAAAAVDKDVRERVERLVATVDDTVAKADAAERAGRTEETARLLAEAAGLAGDDADLTARLARIPPPPPTEVVAGAGDDRVTVRWNPSAAVTGDIVYRLVRRRGTPAVSPDDGETVAETSANTLTDTGPSAATALHYTVFALRGTVASAGAAAAPVTLVPPIAGLTLTADGHTIKGDWRTDPAAAEVVVTRSRLDGAGPARRIGTRSGAVSGFVDPDVELGVGYSYRITVHYLSPDGERLESTPVVRHLVADHAPTAVSDLRVEIVAGARAPQLAMSWSAPAGGRVEIRRASAEPPWSAGDTVSPAEVDGYGEAVAATAEPDSSGRCSASAAAGQGRFLLTAVTRGSGVAVIGNTVAVELTAPVLGLRARRRGDDVHVVWIWPPDAHEARVEWSTGAAAGDRTFGRREVQDGGGVLLPLGPGPASISVRTVVRERHAELLSAPVVAEVAGRAPRVTWWLERTRLPRPRRTLVLSTDQACEIPELTLTVAGERSGPRVLIRIPGRWLPAGHPSTVDVTRTVPAPLIPSVCCEFAEPPGPLGVSLARRRG</sequence>
<accession>A0ABW6W9Z1</accession>
<dbReference type="InterPro" id="IPR058692">
    <property type="entry name" value="Fn3_SaeA_2nd"/>
</dbReference>
<gene>
    <name evidence="4" type="ORF">ACFY35_06870</name>
</gene>
<evidence type="ECO:0000313" key="5">
    <source>
        <dbReference type="Proteomes" id="UP001602245"/>
    </source>
</evidence>
<dbReference type="Pfam" id="PF25833">
    <property type="entry name" value="Fn3_SaeA_3rd"/>
    <property type="match status" value="1"/>
</dbReference>
<evidence type="ECO:0000259" key="3">
    <source>
        <dbReference type="PROSITE" id="PS50853"/>
    </source>
</evidence>
<dbReference type="PROSITE" id="PS50853">
    <property type="entry name" value="FN3"/>
    <property type="match status" value="1"/>
</dbReference>
<dbReference type="Gene3D" id="2.60.40.10">
    <property type="entry name" value="Immunoglobulins"/>
    <property type="match status" value="1"/>
</dbReference>
<dbReference type="EMBL" id="JBIAZU010000001">
    <property type="protein sequence ID" value="MFF5289140.1"/>
    <property type="molecule type" value="Genomic_DNA"/>
</dbReference>
<dbReference type="InterPro" id="IPR013783">
    <property type="entry name" value="Ig-like_fold"/>
</dbReference>
<keyword evidence="2" id="KW-0119">Carbohydrate metabolism</keyword>